<evidence type="ECO:0008006" key="3">
    <source>
        <dbReference type="Google" id="ProtNLM"/>
    </source>
</evidence>
<evidence type="ECO:0000313" key="1">
    <source>
        <dbReference type="EMBL" id="MFC7384650.1"/>
    </source>
</evidence>
<comment type="caution">
    <text evidence="1">The sequence shown here is derived from an EMBL/GenBank/DDBJ whole genome shotgun (WGS) entry which is preliminary data.</text>
</comment>
<protein>
    <recommendedName>
        <fullName evidence="3">Mersacidin/lichenicidin family type 2 lantibiotic</fullName>
    </recommendedName>
</protein>
<dbReference type="EMBL" id="JBHTCG010000013">
    <property type="protein sequence ID" value="MFC7384650.1"/>
    <property type="molecule type" value="Genomic_DNA"/>
</dbReference>
<proteinExistence type="predicted"/>
<evidence type="ECO:0000313" key="2">
    <source>
        <dbReference type="Proteomes" id="UP001596496"/>
    </source>
</evidence>
<sequence length="60" mass="6640">MSSDDELIRQWKDPRVRTRGVAHPAGEIDVDEGLAHVVGGMPQETWPPVISHKCCTVDLC</sequence>
<name>A0ABW2P8U5_9ACTN</name>
<accession>A0ABW2P8U5</accession>
<dbReference type="Proteomes" id="UP001596496">
    <property type="component" value="Unassembled WGS sequence"/>
</dbReference>
<gene>
    <name evidence="1" type="ORF">ACFQSB_20730</name>
</gene>
<organism evidence="1 2">
    <name type="scientific">Sphaerisporangium rhizosphaerae</name>
    <dbReference type="NCBI Taxonomy" id="2269375"/>
    <lineage>
        <taxon>Bacteria</taxon>
        <taxon>Bacillati</taxon>
        <taxon>Actinomycetota</taxon>
        <taxon>Actinomycetes</taxon>
        <taxon>Streptosporangiales</taxon>
        <taxon>Streptosporangiaceae</taxon>
        <taxon>Sphaerisporangium</taxon>
    </lineage>
</organism>
<dbReference type="RefSeq" id="WP_380828470.1">
    <property type="nucleotide sequence ID" value="NZ_JBHTCG010000013.1"/>
</dbReference>
<reference evidence="2" key="1">
    <citation type="journal article" date="2019" name="Int. J. Syst. Evol. Microbiol.">
        <title>The Global Catalogue of Microorganisms (GCM) 10K type strain sequencing project: providing services to taxonomists for standard genome sequencing and annotation.</title>
        <authorList>
            <consortium name="The Broad Institute Genomics Platform"/>
            <consortium name="The Broad Institute Genome Sequencing Center for Infectious Disease"/>
            <person name="Wu L."/>
            <person name="Ma J."/>
        </authorList>
    </citation>
    <scope>NUCLEOTIDE SEQUENCE [LARGE SCALE GENOMIC DNA]</scope>
    <source>
        <strain evidence="2">CECT 7649</strain>
    </source>
</reference>
<keyword evidence="2" id="KW-1185">Reference proteome</keyword>